<feature type="non-terminal residue" evidence="1">
    <location>
        <position position="1"/>
    </location>
</feature>
<feature type="non-terminal residue" evidence="1">
    <location>
        <position position="46"/>
    </location>
</feature>
<comment type="caution">
    <text evidence="1">The sequence shown here is derived from an EMBL/GenBank/DDBJ whole genome shotgun (WGS) entry which is preliminary data.</text>
</comment>
<name>A0ACA9SYY1_9GLOM</name>
<protein>
    <submittedName>
        <fullName evidence="1">27857_t:CDS:1</fullName>
    </submittedName>
</protein>
<sequence length="46" mass="5316">AKGLNQDKKAFKRGSKITFSQDNPYINQETSDNNQTTEHLQHLQKI</sequence>
<evidence type="ECO:0000313" key="1">
    <source>
        <dbReference type="EMBL" id="CAG8852039.1"/>
    </source>
</evidence>
<evidence type="ECO:0000313" key="2">
    <source>
        <dbReference type="Proteomes" id="UP000789920"/>
    </source>
</evidence>
<accession>A0ACA9SYY1</accession>
<gene>
    <name evidence="1" type="ORF">RPERSI_LOCUS36871</name>
</gene>
<proteinExistence type="predicted"/>
<keyword evidence="2" id="KW-1185">Reference proteome</keyword>
<dbReference type="Proteomes" id="UP000789920">
    <property type="component" value="Unassembled WGS sequence"/>
</dbReference>
<organism evidence="1 2">
    <name type="scientific">Racocetra persica</name>
    <dbReference type="NCBI Taxonomy" id="160502"/>
    <lineage>
        <taxon>Eukaryota</taxon>
        <taxon>Fungi</taxon>
        <taxon>Fungi incertae sedis</taxon>
        <taxon>Mucoromycota</taxon>
        <taxon>Glomeromycotina</taxon>
        <taxon>Glomeromycetes</taxon>
        <taxon>Diversisporales</taxon>
        <taxon>Gigasporaceae</taxon>
        <taxon>Racocetra</taxon>
    </lineage>
</organism>
<dbReference type="EMBL" id="CAJVQC010179625">
    <property type="protein sequence ID" value="CAG8852039.1"/>
    <property type="molecule type" value="Genomic_DNA"/>
</dbReference>
<reference evidence="1" key="1">
    <citation type="submission" date="2021-06" db="EMBL/GenBank/DDBJ databases">
        <authorList>
            <person name="Kallberg Y."/>
            <person name="Tangrot J."/>
            <person name="Rosling A."/>
        </authorList>
    </citation>
    <scope>NUCLEOTIDE SEQUENCE</scope>
    <source>
        <strain evidence="1">MA461A</strain>
    </source>
</reference>